<protein>
    <recommendedName>
        <fullName evidence="3">Ubiquitin-like protease family profile domain-containing protein</fullName>
    </recommendedName>
</protein>
<accession>A0A445AQT8</accession>
<reference evidence="1 2" key="1">
    <citation type="submission" date="2019-01" db="EMBL/GenBank/DDBJ databases">
        <title>Sequencing of cultivated peanut Arachis hypogaea provides insights into genome evolution and oil improvement.</title>
        <authorList>
            <person name="Chen X."/>
        </authorList>
    </citation>
    <scope>NUCLEOTIDE SEQUENCE [LARGE SCALE GENOMIC DNA]</scope>
    <source>
        <strain evidence="2">cv. Fuhuasheng</strain>
        <tissue evidence="1">Leaves</tissue>
    </source>
</reference>
<keyword evidence="2" id="KW-1185">Reference proteome</keyword>
<dbReference type="AlphaFoldDB" id="A0A445AQT8"/>
<evidence type="ECO:0008006" key="3">
    <source>
        <dbReference type="Google" id="ProtNLM"/>
    </source>
</evidence>
<sequence length="214" mass="25046">MIASLKAMRNKAPRIWYFPCDFATGVLADTPISQLQNSYEGCWMPQTNNLEHVFVPIWEARDAWYIMDVKVSKIYMLDVNRSPESIVRRESNMNKICHALGKMFVHSRNIINFRHTSPNLTNWGHYIYPEGLPKDLESAESALWCLSWLQYNRGFSTKIFRHMENNEHVRMRAALHIVQSDVNQHHGFIDSKAEVVWRVITSCNDKESMNKDDI</sequence>
<comment type="caution">
    <text evidence="1">The sequence shown here is derived from an EMBL/GenBank/DDBJ whole genome shotgun (WGS) entry which is preliminary data.</text>
</comment>
<name>A0A445AQT8_ARAHY</name>
<dbReference type="EMBL" id="SDMP01000011">
    <property type="protein sequence ID" value="RYR28782.1"/>
    <property type="molecule type" value="Genomic_DNA"/>
</dbReference>
<gene>
    <name evidence="1" type="ORF">Ahy_B01g052956</name>
</gene>
<proteinExistence type="predicted"/>
<evidence type="ECO:0000313" key="1">
    <source>
        <dbReference type="EMBL" id="RYR28782.1"/>
    </source>
</evidence>
<organism evidence="1 2">
    <name type="scientific">Arachis hypogaea</name>
    <name type="common">Peanut</name>
    <dbReference type="NCBI Taxonomy" id="3818"/>
    <lineage>
        <taxon>Eukaryota</taxon>
        <taxon>Viridiplantae</taxon>
        <taxon>Streptophyta</taxon>
        <taxon>Embryophyta</taxon>
        <taxon>Tracheophyta</taxon>
        <taxon>Spermatophyta</taxon>
        <taxon>Magnoliopsida</taxon>
        <taxon>eudicotyledons</taxon>
        <taxon>Gunneridae</taxon>
        <taxon>Pentapetalae</taxon>
        <taxon>rosids</taxon>
        <taxon>fabids</taxon>
        <taxon>Fabales</taxon>
        <taxon>Fabaceae</taxon>
        <taxon>Papilionoideae</taxon>
        <taxon>50 kb inversion clade</taxon>
        <taxon>dalbergioids sensu lato</taxon>
        <taxon>Dalbergieae</taxon>
        <taxon>Pterocarpus clade</taxon>
        <taxon>Arachis</taxon>
    </lineage>
</organism>
<evidence type="ECO:0000313" key="2">
    <source>
        <dbReference type="Proteomes" id="UP000289738"/>
    </source>
</evidence>
<dbReference type="Proteomes" id="UP000289738">
    <property type="component" value="Chromosome B01"/>
</dbReference>